<organism evidence="12 13">
    <name type="scientific">Desmophyllum pertusum</name>
    <dbReference type="NCBI Taxonomy" id="174260"/>
    <lineage>
        <taxon>Eukaryota</taxon>
        <taxon>Metazoa</taxon>
        <taxon>Cnidaria</taxon>
        <taxon>Anthozoa</taxon>
        <taxon>Hexacorallia</taxon>
        <taxon>Scleractinia</taxon>
        <taxon>Caryophylliina</taxon>
        <taxon>Caryophylliidae</taxon>
        <taxon>Desmophyllum</taxon>
    </lineage>
</organism>
<comment type="subcellular location">
    <subcellularLocation>
        <location evidence="1">Membrane</location>
        <topology evidence="1">Single-pass membrane protein</topology>
    </subcellularLocation>
</comment>
<keyword evidence="9" id="KW-0479">Metal-binding</keyword>
<keyword evidence="7" id="KW-0325">Glycoprotein</keyword>
<keyword evidence="9" id="KW-0378">Hydrolase</keyword>
<protein>
    <recommendedName>
        <fullName evidence="9">Metalloendopeptidase</fullName>
        <ecNumber evidence="9">3.4.24.-</ecNumber>
    </recommendedName>
</protein>
<name>A0A9W9Y7E3_9CNID</name>
<dbReference type="PROSITE" id="PS50060">
    <property type="entry name" value="MAM_2"/>
    <property type="match status" value="1"/>
</dbReference>
<sequence length="301" mass="34471">MGFSDQFDKYRWRDIDKLGVSYDYQSIMHYDRKAFTKNGKPTIVAIGNENMDFKTPDMRLSTRDVIEINSLYDCKTKTYGWTSWSRWTPCDGDCYRTRERFCFNSGDVTSCRGSGIMNIYGVDRQREKCPSSICPAPVDGHWGRWSEWQSCSKTCNDGVRTRVRRCNNPTPGHGGKTCPGSGTEQRPCIMKRCHLDADDTDFENFRMGMWTQSRTDTLDWQFNKGFTQTVNTGPMRDHTSGSGYYLYLESSTRKTDPKADLISPWMSVKPGGQCLNFYYTMYGKTLGSLDVKLELSDGIIG</sequence>
<accession>A0A9W9Y7E3</accession>
<dbReference type="EC" id="3.4.24.-" evidence="9"/>
<dbReference type="GO" id="GO:0006508">
    <property type="term" value="P:proteolysis"/>
    <property type="evidence" value="ECO:0007669"/>
    <property type="project" value="UniProtKB-KW"/>
</dbReference>
<dbReference type="InterPro" id="IPR024079">
    <property type="entry name" value="MetalloPept_cat_dom_sf"/>
</dbReference>
<evidence type="ECO:0000256" key="5">
    <source>
        <dbReference type="ARBA" id="ARBA00023136"/>
    </source>
</evidence>
<comment type="caution">
    <text evidence="8">Lacks conserved residue(s) required for the propagation of feature annotation.</text>
</comment>
<gene>
    <name evidence="12" type="ORF">OS493_037032</name>
</gene>
<dbReference type="OrthoDB" id="5958694at2759"/>
<dbReference type="InterPro" id="IPR000884">
    <property type="entry name" value="TSP1_rpt"/>
</dbReference>
<comment type="cofactor">
    <cofactor evidence="9">
        <name>Zn(2+)</name>
        <dbReference type="ChEBI" id="CHEBI:29105"/>
    </cofactor>
    <text evidence="9">Binds 1 zinc ion per subunit.</text>
</comment>
<dbReference type="GO" id="GO:0046872">
    <property type="term" value="F:metal ion binding"/>
    <property type="evidence" value="ECO:0007669"/>
    <property type="project" value="UniProtKB-KW"/>
</dbReference>
<evidence type="ECO:0000313" key="12">
    <source>
        <dbReference type="EMBL" id="KAJ7318906.1"/>
    </source>
</evidence>
<feature type="domain" description="MAM" evidence="10">
    <location>
        <begin position="198"/>
        <end position="285"/>
    </location>
</feature>
<keyword evidence="13" id="KW-1185">Reference proteome</keyword>
<evidence type="ECO:0000256" key="9">
    <source>
        <dbReference type="RuleBase" id="RU361183"/>
    </source>
</evidence>
<evidence type="ECO:0000256" key="7">
    <source>
        <dbReference type="ARBA" id="ARBA00023180"/>
    </source>
</evidence>
<keyword evidence="5" id="KW-0472">Membrane</keyword>
<dbReference type="AlphaFoldDB" id="A0A9W9Y7E3"/>
<dbReference type="Gene3D" id="3.40.390.10">
    <property type="entry name" value="Collagenase (Catalytic Domain)"/>
    <property type="match status" value="1"/>
</dbReference>
<evidence type="ECO:0000313" key="13">
    <source>
        <dbReference type="Proteomes" id="UP001163046"/>
    </source>
</evidence>
<dbReference type="InterPro" id="IPR036383">
    <property type="entry name" value="TSP1_rpt_sf"/>
</dbReference>
<dbReference type="SMART" id="SM00209">
    <property type="entry name" value="TSP1"/>
    <property type="match status" value="2"/>
</dbReference>
<dbReference type="PRINTS" id="PR00480">
    <property type="entry name" value="ASTACIN"/>
</dbReference>
<dbReference type="GO" id="GO:0004222">
    <property type="term" value="F:metalloendopeptidase activity"/>
    <property type="evidence" value="ECO:0007669"/>
    <property type="project" value="UniProtKB-UniRule"/>
</dbReference>
<comment type="caution">
    <text evidence="12">The sequence shown here is derived from an EMBL/GenBank/DDBJ whole genome shotgun (WGS) entry which is preliminary data.</text>
</comment>
<dbReference type="Pfam" id="PF00090">
    <property type="entry name" value="TSP_1"/>
    <property type="match status" value="1"/>
</dbReference>
<proteinExistence type="predicted"/>
<dbReference type="InterPro" id="IPR052065">
    <property type="entry name" value="Compl_asym_regulator"/>
</dbReference>
<evidence type="ECO:0000256" key="2">
    <source>
        <dbReference type="ARBA" id="ARBA00022692"/>
    </source>
</evidence>
<dbReference type="FunFam" id="2.20.100.10:FF:000007">
    <property type="entry name" value="Thrombospondin 1"/>
    <property type="match status" value="1"/>
</dbReference>
<dbReference type="InterPro" id="IPR001506">
    <property type="entry name" value="Peptidase_M12A"/>
</dbReference>
<dbReference type="PROSITE" id="PS50092">
    <property type="entry name" value="TSP1"/>
    <property type="match status" value="2"/>
</dbReference>
<evidence type="ECO:0000259" key="11">
    <source>
        <dbReference type="PROSITE" id="PS51864"/>
    </source>
</evidence>
<dbReference type="PANTHER" id="PTHR22906">
    <property type="entry name" value="PROPERDIN"/>
    <property type="match status" value="1"/>
</dbReference>
<evidence type="ECO:0000256" key="8">
    <source>
        <dbReference type="PROSITE-ProRule" id="PRU01211"/>
    </source>
</evidence>
<dbReference type="SUPFAM" id="SSF82895">
    <property type="entry name" value="TSP-1 type 1 repeat"/>
    <property type="match status" value="1"/>
</dbReference>
<evidence type="ECO:0000256" key="1">
    <source>
        <dbReference type="ARBA" id="ARBA00004167"/>
    </source>
</evidence>
<dbReference type="Pfam" id="PF01400">
    <property type="entry name" value="Astacin"/>
    <property type="match status" value="1"/>
</dbReference>
<dbReference type="PROSITE" id="PS51864">
    <property type="entry name" value="ASTACIN"/>
    <property type="match status" value="1"/>
</dbReference>
<dbReference type="SUPFAM" id="SSF55486">
    <property type="entry name" value="Metalloproteases ('zincins'), catalytic domain"/>
    <property type="match status" value="1"/>
</dbReference>
<dbReference type="EMBL" id="MU827843">
    <property type="protein sequence ID" value="KAJ7318906.1"/>
    <property type="molecule type" value="Genomic_DNA"/>
</dbReference>
<dbReference type="InterPro" id="IPR013320">
    <property type="entry name" value="ConA-like_dom_sf"/>
</dbReference>
<dbReference type="CDD" id="cd06263">
    <property type="entry name" value="MAM"/>
    <property type="match status" value="1"/>
</dbReference>
<feature type="domain" description="Peptidase M12A" evidence="11">
    <location>
        <begin position="1"/>
        <end position="75"/>
    </location>
</feature>
<evidence type="ECO:0000259" key="10">
    <source>
        <dbReference type="PROSITE" id="PS50060"/>
    </source>
</evidence>
<dbReference type="InterPro" id="IPR000998">
    <property type="entry name" value="MAM_dom"/>
</dbReference>
<keyword evidence="9" id="KW-0645">Protease</keyword>
<dbReference type="SUPFAM" id="SSF49899">
    <property type="entry name" value="Concanavalin A-like lectins/glucanases"/>
    <property type="match status" value="1"/>
</dbReference>
<evidence type="ECO:0000256" key="4">
    <source>
        <dbReference type="ARBA" id="ARBA00022989"/>
    </source>
</evidence>
<keyword evidence="4" id="KW-1133">Transmembrane helix</keyword>
<evidence type="ECO:0000256" key="6">
    <source>
        <dbReference type="ARBA" id="ARBA00023157"/>
    </source>
</evidence>
<dbReference type="Pfam" id="PF00629">
    <property type="entry name" value="MAM"/>
    <property type="match status" value="1"/>
</dbReference>
<dbReference type="Gene3D" id="2.60.120.200">
    <property type="match status" value="1"/>
</dbReference>
<dbReference type="Proteomes" id="UP001163046">
    <property type="component" value="Unassembled WGS sequence"/>
</dbReference>
<dbReference type="Gene3D" id="2.20.100.10">
    <property type="entry name" value="Thrombospondin type-1 (TSP1) repeat"/>
    <property type="match status" value="1"/>
</dbReference>
<dbReference type="PANTHER" id="PTHR22906:SF53">
    <property type="entry name" value="HEMICENTIN-1"/>
    <property type="match status" value="1"/>
</dbReference>
<dbReference type="GO" id="GO:0016020">
    <property type="term" value="C:membrane"/>
    <property type="evidence" value="ECO:0007669"/>
    <property type="project" value="UniProtKB-SubCell"/>
</dbReference>
<reference evidence="12" key="1">
    <citation type="submission" date="2023-01" db="EMBL/GenBank/DDBJ databases">
        <title>Genome assembly of the deep-sea coral Lophelia pertusa.</title>
        <authorList>
            <person name="Herrera S."/>
            <person name="Cordes E."/>
        </authorList>
    </citation>
    <scope>NUCLEOTIDE SEQUENCE</scope>
    <source>
        <strain evidence="12">USNM1676648</strain>
        <tissue evidence="12">Polyp</tissue>
    </source>
</reference>
<dbReference type="PRINTS" id="PR01705">
    <property type="entry name" value="TSP1REPEAT"/>
</dbReference>
<keyword evidence="2" id="KW-0812">Transmembrane</keyword>
<evidence type="ECO:0000256" key="3">
    <source>
        <dbReference type="ARBA" id="ARBA00022737"/>
    </source>
</evidence>
<keyword evidence="9" id="KW-0862">Zinc</keyword>
<keyword evidence="9" id="KW-0482">Metalloprotease</keyword>
<keyword evidence="6" id="KW-1015">Disulfide bond</keyword>
<keyword evidence="3" id="KW-0677">Repeat</keyword>
<dbReference type="PROSITE" id="PS00740">
    <property type="entry name" value="MAM_1"/>
    <property type="match status" value="1"/>
</dbReference>